<evidence type="ECO:0000313" key="1">
    <source>
        <dbReference type="EMBL" id="PTQ85111.1"/>
    </source>
</evidence>
<name>A0A2T5IMR1_9PROT</name>
<comment type="caution">
    <text evidence="1">The sequence shown here is derived from an EMBL/GenBank/DDBJ whole genome shotgun (WGS) entry which is preliminary data.</text>
</comment>
<evidence type="ECO:0000313" key="2">
    <source>
        <dbReference type="Proteomes" id="UP000244110"/>
    </source>
</evidence>
<gene>
    <name evidence="1" type="ORF">C8R28_101565</name>
</gene>
<sequence length="159" mass="18738">MDNSFLSSIFDLYHTVKFYQCFRKNKFDKAYLDSLYIKRNEVLSWCKNVIYLDPPPCWVLKTISSNDDITAEVEDTDDENNGWYDKITKRRRQRIVCIELAKQLWEQYPGISYEEMHRHPTMEQLGYSSTFSFKSFKNLVRSVASEPAQLPGAPAKTKE</sequence>
<accession>A0A2T5IMR1</accession>
<organism evidence="1 2">
    <name type="scientific">Nitrosomonas ureae</name>
    <dbReference type="NCBI Taxonomy" id="44577"/>
    <lineage>
        <taxon>Bacteria</taxon>
        <taxon>Pseudomonadati</taxon>
        <taxon>Pseudomonadota</taxon>
        <taxon>Betaproteobacteria</taxon>
        <taxon>Nitrosomonadales</taxon>
        <taxon>Nitrosomonadaceae</taxon>
        <taxon>Nitrosomonas</taxon>
    </lineage>
</organism>
<reference evidence="1 2" key="1">
    <citation type="submission" date="2018-04" db="EMBL/GenBank/DDBJ databases">
        <title>Active sludge and wastewater microbial communities from Klosterneuburg, Austria.</title>
        <authorList>
            <person name="Wagner M."/>
        </authorList>
    </citation>
    <scope>NUCLEOTIDE SEQUENCE [LARGE SCALE GENOMIC DNA]</scope>
    <source>
        <strain evidence="1 2">Nm4</strain>
    </source>
</reference>
<proteinExistence type="predicted"/>
<dbReference type="Proteomes" id="UP000244110">
    <property type="component" value="Unassembled WGS sequence"/>
</dbReference>
<dbReference type="RefSeq" id="WP_107786776.1">
    <property type="nucleotide sequence ID" value="NZ_QAOL01000015.1"/>
</dbReference>
<dbReference type="AlphaFoldDB" id="A0A2T5IMR1"/>
<protein>
    <submittedName>
        <fullName evidence="1">Uncharacterized protein</fullName>
    </submittedName>
</protein>
<dbReference type="EMBL" id="QAOL01000015">
    <property type="protein sequence ID" value="PTQ85111.1"/>
    <property type="molecule type" value="Genomic_DNA"/>
</dbReference>